<protein>
    <submittedName>
        <fullName evidence="4">GCN5-related N-acetyltransferase</fullName>
    </submittedName>
</protein>
<gene>
    <name evidence="4" type="ORF">Y88_1966</name>
</gene>
<dbReference type="OrthoDB" id="143110at2"/>
<dbReference type="EMBL" id="AEWJ01000023">
    <property type="protein sequence ID" value="EGD60092.1"/>
    <property type="molecule type" value="Genomic_DNA"/>
</dbReference>
<dbReference type="InterPro" id="IPR000182">
    <property type="entry name" value="GNAT_dom"/>
</dbReference>
<dbReference type="Proteomes" id="UP000004728">
    <property type="component" value="Unassembled WGS sequence"/>
</dbReference>
<dbReference type="SUPFAM" id="SSF55729">
    <property type="entry name" value="Acyl-CoA N-acyltransferases (Nat)"/>
    <property type="match status" value="1"/>
</dbReference>
<name>F1Z5I2_9SPHN</name>
<reference evidence="4 5" key="1">
    <citation type="journal article" date="2012" name="J. Bacteriol.">
        <title>Draft Genome Sequence of Novosphingobium nitrogenifigens Y88T.</title>
        <authorList>
            <person name="Strabala T.J."/>
            <person name="Macdonald L."/>
            <person name="Liu V."/>
            <person name="Smit A.M."/>
        </authorList>
    </citation>
    <scope>NUCLEOTIDE SEQUENCE [LARGE SCALE GENOMIC DNA]</scope>
    <source>
        <strain evidence="4 5">DSM 19370</strain>
    </source>
</reference>
<proteinExistence type="predicted"/>
<keyword evidence="5" id="KW-1185">Reference proteome</keyword>
<dbReference type="eggNOG" id="COG0456">
    <property type="taxonomic scope" value="Bacteria"/>
</dbReference>
<dbReference type="InterPro" id="IPR016181">
    <property type="entry name" value="Acyl_CoA_acyltransferase"/>
</dbReference>
<evidence type="ECO:0000256" key="1">
    <source>
        <dbReference type="ARBA" id="ARBA00022679"/>
    </source>
</evidence>
<dbReference type="PROSITE" id="PS51186">
    <property type="entry name" value="GNAT"/>
    <property type="match status" value="1"/>
</dbReference>
<dbReference type="AlphaFoldDB" id="F1Z5I2"/>
<evidence type="ECO:0000313" key="5">
    <source>
        <dbReference type="Proteomes" id="UP000004728"/>
    </source>
</evidence>
<dbReference type="STRING" id="983920.Y88_1966"/>
<feature type="domain" description="N-acetyltransferase" evidence="3">
    <location>
        <begin position="1"/>
        <end position="171"/>
    </location>
</feature>
<evidence type="ECO:0000259" key="3">
    <source>
        <dbReference type="PROSITE" id="PS51186"/>
    </source>
</evidence>
<evidence type="ECO:0000313" key="4">
    <source>
        <dbReference type="EMBL" id="EGD60092.1"/>
    </source>
</evidence>
<accession>F1Z5I2</accession>
<dbReference type="InParanoid" id="F1Z5I2"/>
<organism evidence="4 5">
    <name type="scientific">Novosphingobium nitrogenifigens DSM 19370</name>
    <dbReference type="NCBI Taxonomy" id="983920"/>
    <lineage>
        <taxon>Bacteria</taxon>
        <taxon>Pseudomonadati</taxon>
        <taxon>Pseudomonadota</taxon>
        <taxon>Alphaproteobacteria</taxon>
        <taxon>Sphingomonadales</taxon>
        <taxon>Sphingomonadaceae</taxon>
        <taxon>Novosphingobium</taxon>
    </lineage>
</organism>
<comment type="caution">
    <text evidence="4">The sequence shown here is derived from an EMBL/GenBank/DDBJ whole genome shotgun (WGS) entry which is preliminary data.</text>
</comment>
<dbReference type="HOGENOM" id="CLU_013985_18_0_5"/>
<keyword evidence="2" id="KW-0012">Acyltransferase</keyword>
<dbReference type="Pfam" id="PF00583">
    <property type="entry name" value="Acetyltransf_1"/>
    <property type="match status" value="1"/>
</dbReference>
<dbReference type="RefSeq" id="WP_008069051.1">
    <property type="nucleotide sequence ID" value="NZ_AQWK01000005.1"/>
</dbReference>
<dbReference type="CDD" id="cd04301">
    <property type="entry name" value="NAT_SF"/>
    <property type="match status" value="1"/>
</dbReference>
<dbReference type="GO" id="GO:0016747">
    <property type="term" value="F:acyltransferase activity, transferring groups other than amino-acyl groups"/>
    <property type="evidence" value="ECO:0007669"/>
    <property type="project" value="InterPro"/>
</dbReference>
<keyword evidence="1 4" id="KW-0808">Transferase</keyword>
<sequence>MILRLATPADAAALADLGNRAFVAKFGHLYRPSDLAAFLEESHSIDKVTRELANPGMATAVIEEDGALLAFCKVTYASTLPRHLAAERPFELKQLYTDPDRLGRGLGARLMDWALAEARKVGADVFELSVYADNPDAQRFYARYGLNKIADITFKVGEHIDPEFLFGMVMQPETTA</sequence>
<dbReference type="PANTHER" id="PTHR43877">
    <property type="entry name" value="AMINOALKYLPHOSPHONATE N-ACETYLTRANSFERASE-RELATED-RELATED"/>
    <property type="match status" value="1"/>
</dbReference>
<dbReference type="Gene3D" id="3.40.630.30">
    <property type="match status" value="1"/>
</dbReference>
<dbReference type="InterPro" id="IPR050832">
    <property type="entry name" value="Bact_Acetyltransf"/>
</dbReference>
<evidence type="ECO:0000256" key="2">
    <source>
        <dbReference type="ARBA" id="ARBA00023315"/>
    </source>
</evidence>